<keyword evidence="1" id="KW-1133">Transmembrane helix</keyword>
<gene>
    <name evidence="3" type="ORF">SPHA_68447</name>
</gene>
<feature type="domain" description="DUF7041" evidence="2">
    <location>
        <begin position="32"/>
        <end position="98"/>
    </location>
</feature>
<name>A0A812E8G1_ACAPH</name>
<keyword evidence="1" id="KW-0812">Transmembrane</keyword>
<dbReference type="OrthoDB" id="6932368at2759"/>
<dbReference type="AlphaFoldDB" id="A0A812E8G1"/>
<dbReference type="InterPro" id="IPR043502">
    <property type="entry name" value="DNA/RNA_pol_sf"/>
</dbReference>
<feature type="transmembrane region" description="Helical" evidence="1">
    <location>
        <begin position="7"/>
        <end position="30"/>
    </location>
</feature>
<proteinExistence type="predicted"/>
<dbReference type="Proteomes" id="UP000597762">
    <property type="component" value="Unassembled WGS sequence"/>
</dbReference>
<evidence type="ECO:0000259" key="2">
    <source>
        <dbReference type="Pfam" id="PF23055"/>
    </source>
</evidence>
<keyword evidence="4" id="KW-1185">Reference proteome</keyword>
<evidence type="ECO:0000313" key="3">
    <source>
        <dbReference type="EMBL" id="CAE1317917.1"/>
    </source>
</evidence>
<dbReference type="Gene3D" id="3.10.10.10">
    <property type="entry name" value="HIV Type 1 Reverse Transcriptase, subunit A, domain 1"/>
    <property type="match status" value="1"/>
</dbReference>
<reference evidence="3" key="1">
    <citation type="submission" date="2021-01" db="EMBL/GenBank/DDBJ databases">
        <authorList>
            <person name="Li R."/>
            <person name="Bekaert M."/>
        </authorList>
    </citation>
    <scope>NUCLEOTIDE SEQUENCE</scope>
    <source>
        <strain evidence="3">Farmed</strain>
    </source>
</reference>
<dbReference type="Pfam" id="PF23055">
    <property type="entry name" value="DUF7041"/>
    <property type="match status" value="1"/>
</dbReference>
<accession>A0A812E8G1</accession>
<keyword evidence="1" id="KW-0472">Membrane</keyword>
<protein>
    <recommendedName>
        <fullName evidence="2">DUF7041 domain-containing protein</fullName>
    </recommendedName>
</protein>
<dbReference type="SUPFAM" id="SSF56672">
    <property type="entry name" value="DNA/RNA polymerases"/>
    <property type="match status" value="1"/>
</dbReference>
<evidence type="ECO:0000313" key="4">
    <source>
        <dbReference type="Proteomes" id="UP000597762"/>
    </source>
</evidence>
<dbReference type="PANTHER" id="PTHR33327">
    <property type="entry name" value="ENDONUCLEASE"/>
    <property type="match status" value="1"/>
</dbReference>
<dbReference type="EMBL" id="CAHIKZ030004979">
    <property type="protein sequence ID" value="CAE1317917.1"/>
    <property type="molecule type" value="Genomic_DNA"/>
</dbReference>
<sequence>MSKWITMTYLSISLSIYLSISLSIYLSIYLCTESIFQAKHIHSQTARYAYIVEKLPPEIAANALDLLETVPAHNPFDVLKEAIIYRTGKSHERRLHDLFNTTQLGDSCPSQLLRRMKSLLRNDLMSESLFRKLWLDKLPPYTSQILATVPDDLDLSRIAEIADKINEVPSISSVDSTLSDSTTKLSNRGIVSQLISTELRIAVQRDNPIQDILNKFPSLIQPFTYTEPVKHSTVHRIRTTEHPVYSKPRRLAPDKYKIARAVFQHMLDLGIIRPSSSPYASPLYMVTKAQQGAWRPCGDYRRLISQTEPSSSFITYFLPLLLRQPVTLHVTFMYLLPYWNARLLLEMTIFELRRPTALDTFTFSALEQCDVFLCLGERAVSAYYLEFAVDVT</sequence>
<evidence type="ECO:0000256" key="1">
    <source>
        <dbReference type="SAM" id="Phobius"/>
    </source>
</evidence>
<dbReference type="PANTHER" id="PTHR33327:SF3">
    <property type="entry name" value="RNA-DIRECTED DNA POLYMERASE"/>
    <property type="match status" value="1"/>
</dbReference>
<dbReference type="InterPro" id="IPR055469">
    <property type="entry name" value="DUF7041"/>
</dbReference>
<organism evidence="3 4">
    <name type="scientific">Acanthosepion pharaonis</name>
    <name type="common">Pharaoh cuttlefish</name>
    <name type="synonym">Sepia pharaonis</name>
    <dbReference type="NCBI Taxonomy" id="158019"/>
    <lineage>
        <taxon>Eukaryota</taxon>
        <taxon>Metazoa</taxon>
        <taxon>Spiralia</taxon>
        <taxon>Lophotrochozoa</taxon>
        <taxon>Mollusca</taxon>
        <taxon>Cephalopoda</taxon>
        <taxon>Coleoidea</taxon>
        <taxon>Decapodiformes</taxon>
        <taxon>Sepiida</taxon>
        <taxon>Sepiina</taxon>
        <taxon>Sepiidae</taxon>
        <taxon>Acanthosepion</taxon>
    </lineage>
</organism>
<comment type="caution">
    <text evidence="3">The sequence shown here is derived from an EMBL/GenBank/DDBJ whole genome shotgun (WGS) entry which is preliminary data.</text>
</comment>